<keyword evidence="1" id="KW-0805">Transcription regulation</keyword>
<dbReference type="Gene3D" id="1.10.10.60">
    <property type="entry name" value="Homeodomain-like"/>
    <property type="match status" value="1"/>
</dbReference>
<accession>A0A4Q7JA67</accession>
<dbReference type="Pfam" id="PF12625">
    <property type="entry name" value="Arabinose_bd"/>
    <property type="match status" value="1"/>
</dbReference>
<evidence type="ECO:0000256" key="1">
    <source>
        <dbReference type="ARBA" id="ARBA00023015"/>
    </source>
</evidence>
<dbReference type="InterPro" id="IPR018060">
    <property type="entry name" value="HTH_AraC"/>
</dbReference>
<sequence>MSAQTVPISFVHRLLRVAERRGFDVLPILRDAGIPADIAYRPKTRVTVEQMSEVTRELWTLTQDELFGLGPPMPLGTLKYVALSLVHAPDLREVGIRASGATKVTGVPRIRVEYGADTSRLTMDVSELDDPEHLGTELLLALAHRLMGWLIGKRIPLRALELPYPAPRHASDYDKIFGRMATFDAGRAAFAFGSALLESPVIRDECDLAAFLKDQPGVWYATRDYGSTTADQVRRIVEYGLRGQWPTPAEIAARMNVSVQHLRRLLRDQETSVSEIKEEILRDAAIASLVRGEESVNDLAARLGFSEASAFRRAFRRWTGSPPGAYRAGGA</sequence>
<dbReference type="PANTHER" id="PTHR47894">
    <property type="entry name" value="HTH-TYPE TRANSCRIPTIONAL REGULATOR GADX"/>
    <property type="match status" value="1"/>
</dbReference>
<dbReference type="Pfam" id="PF12833">
    <property type="entry name" value="HTH_18"/>
    <property type="match status" value="1"/>
</dbReference>
<dbReference type="GO" id="GO:0003700">
    <property type="term" value="F:DNA-binding transcription factor activity"/>
    <property type="evidence" value="ECO:0007669"/>
    <property type="project" value="InterPro"/>
</dbReference>
<dbReference type="GO" id="GO:0005829">
    <property type="term" value="C:cytosol"/>
    <property type="evidence" value="ECO:0007669"/>
    <property type="project" value="TreeGrafter"/>
</dbReference>
<dbReference type="GO" id="GO:0000976">
    <property type="term" value="F:transcription cis-regulatory region binding"/>
    <property type="evidence" value="ECO:0007669"/>
    <property type="project" value="TreeGrafter"/>
</dbReference>
<dbReference type="InterPro" id="IPR020449">
    <property type="entry name" value="Tscrpt_reg_AraC-type_HTH"/>
</dbReference>
<dbReference type="OrthoDB" id="5241536at2"/>
<evidence type="ECO:0000313" key="6">
    <source>
        <dbReference type="Proteomes" id="UP000292003"/>
    </source>
</evidence>
<dbReference type="EMBL" id="SFCC01000005">
    <property type="protein sequence ID" value="RZQ63908.1"/>
    <property type="molecule type" value="Genomic_DNA"/>
</dbReference>
<keyword evidence="6" id="KW-1185">Reference proteome</keyword>
<dbReference type="PRINTS" id="PR00032">
    <property type="entry name" value="HTHARAC"/>
</dbReference>
<name>A0A4Q7JA67_9PSEU</name>
<dbReference type="SMART" id="SM00342">
    <property type="entry name" value="HTH_ARAC"/>
    <property type="match status" value="1"/>
</dbReference>
<dbReference type="RefSeq" id="WP_130475433.1">
    <property type="nucleotide sequence ID" value="NZ_SFCC01000005.1"/>
</dbReference>
<dbReference type="PROSITE" id="PS01124">
    <property type="entry name" value="HTH_ARAC_FAMILY_2"/>
    <property type="match status" value="1"/>
</dbReference>
<dbReference type="InterPro" id="IPR009057">
    <property type="entry name" value="Homeodomain-like_sf"/>
</dbReference>
<reference evidence="5 6" key="1">
    <citation type="submission" date="2019-02" db="EMBL/GenBank/DDBJ databases">
        <title>Draft genome sequence of Amycolatopsis sp. 8-3EHSu isolated from roots of Suaeda maritima.</title>
        <authorList>
            <person name="Duangmal K."/>
            <person name="Chantavorakit T."/>
        </authorList>
    </citation>
    <scope>NUCLEOTIDE SEQUENCE [LARGE SCALE GENOMIC DNA]</scope>
    <source>
        <strain evidence="5 6">8-3EHSu</strain>
    </source>
</reference>
<protein>
    <submittedName>
        <fullName evidence="5">AraC family transcriptional regulator</fullName>
    </submittedName>
</protein>
<dbReference type="InterPro" id="IPR032687">
    <property type="entry name" value="AraC-type_N"/>
</dbReference>
<evidence type="ECO:0000256" key="2">
    <source>
        <dbReference type="ARBA" id="ARBA00023125"/>
    </source>
</evidence>
<proteinExistence type="predicted"/>
<dbReference type="PANTHER" id="PTHR47894:SF1">
    <property type="entry name" value="HTH-TYPE TRANSCRIPTIONAL REGULATOR VQSM"/>
    <property type="match status" value="1"/>
</dbReference>
<dbReference type="SUPFAM" id="SSF46689">
    <property type="entry name" value="Homeodomain-like"/>
    <property type="match status" value="1"/>
</dbReference>
<evidence type="ECO:0000313" key="5">
    <source>
        <dbReference type="EMBL" id="RZQ63908.1"/>
    </source>
</evidence>
<evidence type="ECO:0000259" key="4">
    <source>
        <dbReference type="PROSITE" id="PS01124"/>
    </source>
</evidence>
<organism evidence="5 6">
    <name type="scientific">Amycolatopsis suaedae</name>
    <dbReference type="NCBI Taxonomy" id="2510978"/>
    <lineage>
        <taxon>Bacteria</taxon>
        <taxon>Bacillati</taxon>
        <taxon>Actinomycetota</taxon>
        <taxon>Actinomycetes</taxon>
        <taxon>Pseudonocardiales</taxon>
        <taxon>Pseudonocardiaceae</taxon>
        <taxon>Amycolatopsis</taxon>
    </lineage>
</organism>
<dbReference type="AlphaFoldDB" id="A0A4Q7JA67"/>
<evidence type="ECO:0000256" key="3">
    <source>
        <dbReference type="ARBA" id="ARBA00023163"/>
    </source>
</evidence>
<keyword evidence="2" id="KW-0238">DNA-binding</keyword>
<comment type="caution">
    <text evidence="5">The sequence shown here is derived from an EMBL/GenBank/DDBJ whole genome shotgun (WGS) entry which is preliminary data.</text>
</comment>
<keyword evidence="3" id="KW-0804">Transcription</keyword>
<dbReference type="Proteomes" id="UP000292003">
    <property type="component" value="Unassembled WGS sequence"/>
</dbReference>
<feature type="domain" description="HTH araC/xylS-type" evidence="4">
    <location>
        <begin position="231"/>
        <end position="329"/>
    </location>
</feature>
<gene>
    <name evidence="5" type="ORF">EWH70_12235</name>
</gene>